<protein>
    <submittedName>
        <fullName evidence="2">YhfC family intramembrane metalloprotease</fullName>
    </submittedName>
</protein>
<reference evidence="2" key="1">
    <citation type="submission" date="2020-10" db="EMBL/GenBank/DDBJ databases">
        <authorList>
            <person name="Gilroy R."/>
        </authorList>
    </citation>
    <scope>NUCLEOTIDE SEQUENCE</scope>
    <source>
        <strain evidence="2">ChiSjej3B21-11622</strain>
    </source>
</reference>
<keyword evidence="1" id="KW-0472">Membrane</keyword>
<gene>
    <name evidence="2" type="ORF">IAB26_14130</name>
</gene>
<proteinExistence type="predicted"/>
<feature type="transmembrane region" description="Helical" evidence="1">
    <location>
        <begin position="177"/>
        <end position="194"/>
    </location>
</feature>
<keyword evidence="1" id="KW-1133">Transmembrane helix</keyword>
<keyword evidence="2" id="KW-0482">Metalloprotease</keyword>
<keyword evidence="1" id="KW-0812">Transmembrane</keyword>
<accession>A0A9D1D2H2</accession>
<feature type="transmembrane region" description="Helical" evidence="1">
    <location>
        <begin position="105"/>
        <end position="123"/>
    </location>
</feature>
<evidence type="ECO:0000313" key="3">
    <source>
        <dbReference type="Proteomes" id="UP000886886"/>
    </source>
</evidence>
<keyword evidence="2" id="KW-0378">Hydrolase</keyword>
<feature type="transmembrane region" description="Helical" evidence="1">
    <location>
        <begin position="31"/>
        <end position="56"/>
    </location>
</feature>
<reference evidence="2" key="2">
    <citation type="journal article" date="2021" name="PeerJ">
        <title>Extensive microbial diversity within the chicken gut microbiome revealed by metagenomics and culture.</title>
        <authorList>
            <person name="Gilroy R."/>
            <person name="Ravi A."/>
            <person name="Getino M."/>
            <person name="Pursley I."/>
            <person name="Horton D.L."/>
            <person name="Alikhan N.F."/>
            <person name="Baker D."/>
            <person name="Gharbi K."/>
            <person name="Hall N."/>
            <person name="Watson M."/>
            <person name="Adriaenssens E.M."/>
            <person name="Foster-Nyarko E."/>
            <person name="Jarju S."/>
            <person name="Secka A."/>
            <person name="Antonio M."/>
            <person name="Oren A."/>
            <person name="Chaudhuri R.R."/>
            <person name="La Ragione R."/>
            <person name="Hildebrand F."/>
            <person name="Pallen M.J."/>
        </authorList>
    </citation>
    <scope>NUCLEOTIDE SEQUENCE</scope>
    <source>
        <strain evidence="2">ChiSjej3B21-11622</strain>
    </source>
</reference>
<dbReference type="Proteomes" id="UP000886886">
    <property type="component" value="Unassembled WGS sequence"/>
</dbReference>
<organism evidence="2 3">
    <name type="scientific">Candidatus Limivivens merdigallinarum</name>
    <dbReference type="NCBI Taxonomy" id="2840859"/>
    <lineage>
        <taxon>Bacteria</taxon>
        <taxon>Bacillati</taxon>
        <taxon>Bacillota</taxon>
        <taxon>Clostridia</taxon>
        <taxon>Lachnospirales</taxon>
        <taxon>Lachnospiraceae</taxon>
        <taxon>Lachnospiraceae incertae sedis</taxon>
        <taxon>Candidatus Limivivens</taxon>
    </lineage>
</organism>
<keyword evidence="2" id="KW-0645">Protease</keyword>
<feature type="transmembrane region" description="Helical" evidence="1">
    <location>
        <begin position="143"/>
        <end position="165"/>
    </location>
</feature>
<feature type="transmembrane region" description="Helical" evidence="1">
    <location>
        <begin position="62"/>
        <end position="84"/>
    </location>
</feature>
<name>A0A9D1D2H2_9FIRM</name>
<dbReference type="EMBL" id="DVFT01000207">
    <property type="protein sequence ID" value="HIQ97683.1"/>
    <property type="molecule type" value="Genomic_DNA"/>
</dbReference>
<dbReference type="GO" id="GO:0008237">
    <property type="term" value="F:metallopeptidase activity"/>
    <property type="evidence" value="ECO:0007669"/>
    <property type="project" value="UniProtKB-KW"/>
</dbReference>
<dbReference type="AlphaFoldDB" id="A0A9D1D2H2"/>
<evidence type="ECO:0000256" key="1">
    <source>
        <dbReference type="SAM" id="Phobius"/>
    </source>
</evidence>
<sequence length="238" mass="25780">MIAGIISLLIGMGIPLAGGICFLVRRDGTFLSFLAGVGSFVVSQLVLRIPILSFLGTHSASYAALMSSSIVISYGVAAFTAGLFEETGRLIGFSVFRKGRLSWMDTFAFGLGHGGIEAVWVMCQSQGVLACVLNGMAELFPEQMLAVALERLFAMMFHIGLTFVVMQGIRTGKKLRFWLLAVLIHAAVDFSLVVQNALVIWTVLVLFGLLSLGLSLSLRKKWRSEESVKETGKSKIPQ</sequence>
<dbReference type="Pfam" id="PF10086">
    <property type="entry name" value="YhfC"/>
    <property type="match status" value="2"/>
</dbReference>
<dbReference type="InterPro" id="IPR011397">
    <property type="entry name" value="YhfC"/>
</dbReference>
<feature type="transmembrane region" description="Helical" evidence="1">
    <location>
        <begin position="200"/>
        <end position="218"/>
    </location>
</feature>
<evidence type="ECO:0000313" key="2">
    <source>
        <dbReference type="EMBL" id="HIQ97683.1"/>
    </source>
</evidence>
<feature type="transmembrane region" description="Helical" evidence="1">
    <location>
        <begin position="6"/>
        <end position="24"/>
    </location>
</feature>
<comment type="caution">
    <text evidence="2">The sequence shown here is derived from an EMBL/GenBank/DDBJ whole genome shotgun (WGS) entry which is preliminary data.</text>
</comment>